<dbReference type="EC" id="2.3.-.-" evidence="2"/>
<dbReference type="InterPro" id="IPR016181">
    <property type="entry name" value="Acyl_CoA_acyltransferase"/>
</dbReference>
<dbReference type="PROSITE" id="PS51186">
    <property type="entry name" value="GNAT"/>
    <property type="match status" value="1"/>
</dbReference>
<organism evidence="2 3">
    <name type="scientific">Cohnella yongneupensis</name>
    <dbReference type="NCBI Taxonomy" id="425006"/>
    <lineage>
        <taxon>Bacteria</taxon>
        <taxon>Bacillati</taxon>
        <taxon>Bacillota</taxon>
        <taxon>Bacilli</taxon>
        <taxon>Bacillales</taxon>
        <taxon>Paenibacillaceae</taxon>
        <taxon>Cohnella</taxon>
    </lineage>
</organism>
<dbReference type="InterPro" id="IPR000182">
    <property type="entry name" value="GNAT_dom"/>
</dbReference>
<accession>A0ABW0R5A0</accession>
<keyword evidence="3" id="KW-1185">Reference proteome</keyword>
<reference evidence="3" key="1">
    <citation type="journal article" date="2019" name="Int. J. Syst. Evol. Microbiol.">
        <title>The Global Catalogue of Microorganisms (GCM) 10K type strain sequencing project: providing services to taxonomists for standard genome sequencing and annotation.</title>
        <authorList>
            <consortium name="The Broad Institute Genomics Platform"/>
            <consortium name="The Broad Institute Genome Sequencing Center for Infectious Disease"/>
            <person name="Wu L."/>
            <person name="Ma J."/>
        </authorList>
    </citation>
    <scope>NUCLEOTIDE SEQUENCE [LARGE SCALE GENOMIC DNA]</scope>
    <source>
        <strain evidence="3">CGMCC 1.18578</strain>
    </source>
</reference>
<dbReference type="CDD" id="cd04301">
    <property type="entry name" value="NAT_SF"/>
    <property type="match status" value="1"/>
</dbReference>
<comment type="caution">
    <text evidence="2">The sequence shown here is derived from an EMBL/GenBank/DDBJ whole genome shotgun (WGS) entry which is preliminary data.</text>
</comment>
<evidence type="ECO:0000313" key="2">
    <source>
        <dbReference type="EMBL" id="MFC5532411.1"/>
    </source>
</evidence>
<proteinExistence type="predicted"/>
<keyword evidence="2" id="KW-0012">Acyltransferase</keyword>
<name>A0ABW0R5A0_9BACL</name>
<dbReference type="Pfam" id="PF00583">
    <property type="entry name" value="Acetyltransf_1"/>
    <property type="match status" value="1"/>
</dbReference>
<keyword evidence="2" id="KW-0808">Transferase</keyword>
<dbReference type="GO" id="GO:0016746">
    <property type="term" value="F:acyltransferase activity"/>
    <property type="evidence" value="ECO:0007669"/>
    <property type="project" value="UniProtKB-KW"/>
</dbReference>
<dbReference type="RefSeq" id="WP_378114377.1">
    <property type="nucleotide sequence ID" value="NZ_JBHSNC010000057.1"/>
</dbReference>
<dbReference type="PANTHER" id="PTHR43072">
    <property type="entry name" value="N-ACETYLTRANSFERASE"/>
    <property type="match status" value="1"/>
</dbReference>
<feature type="domain" description="N-acetyltransferase" evidence="1">
    <location>
        <begin position="5"/>
        <end position="160"/>
    </location>
</feature>
<evidence type="ECO:0000313" key="3">
    <source>
        <dbReference type="Proteomes" id="UP001596108"/>
    </source>
</evidence>
<dbReference type="EMBL" id="JBHSNC010000057">
    <property type="protein sequence ID" value="MFC5532411.1"/>
    <property type="molecule type" value="Genomic_DNA"/>
</dbReference>
<gene>
    <name evidence="2" type="ORF">ACFPQ4_23595</name>
</gene>
<protein>
    <submittedName>
        <fullName evidence="2">GNAT family N-acetyltransferase</fullName>
        <ecNumber evidence="2">2.3.-.-</ecNumber>
    </submittedName>
</protein>
<dbReference type="SUPFAM" id="SSF55729">
    <property type="entry name" value="Acyl-CoA N-acyltransferases (Nat)"/>
    <property type="match status" value="1"/>
</dbReference>
<evidence type="ECO:0000259" key="1">
    <source>
        <dbReference type="PROSITE" id="PS51186"/>
    </source>
</evidence>
<dbReference type="Gene3D" id="3.40.630.30">
    <property type="match status" value="1"/>
</dbReference>
<dbReference type="Proteomes" id="UP001596108">
    <property type="component" value="Unassembled WGS sequence"/>
</dbReference>
<sequence length="160" mass="18331">MSANIDIRDMVESDLEAVRSLYVRMYEEQRTFGMVMELNVEEVGDLLSAQLKSKLYLSKVAAAGEEIVGFGFGSLVRSPKKYRLLNPEMPFIGFIHDVYFVPERRGSGLAVRMVAELEREFAEQDIDYVELHVLGGNARGLRFWEASGYQDLLHVMYKRI</sequence>